<dbReference type="AlphaFoldDB" id="A0A6G1H768"/>
<dbReference type="EMBL" id="ML977146">
    <property type="protein sequence ID" value="KAF1989066.1"/>
    <property type="molecule type" value="Genomic_DNA"/>
</dbReference>
<dbReference type="Gene3D" id="3.30.70.100">
    <property type="match status" value="1"/>
</dbReference>
<proteinExistence type="predicted"/>
<dbReference type="OrthoDB" id="1601230at2759"/>
<organism evidence="3 4">
    <name type="scientific">Aulographum hederae CBS 113979</name>
    <dbReference type="NCBI Taxonomy" id="1176131"/>
    <lineage>
        <taxon>Eukaryota</taxon>
        <taxon>Fungi</taxon>
        <taxon>Dikarya</taxon>
        <taxon>Ascomycota</taxon>
        <taxon>Pezizomycotina</taxon>
        <taxon>Dothideomycetes</taxon>
        <taxon>Pleosporomycetidae</taxon>
        <taxon>Aulographales</taxon>
        <taxon>Aulographaceae</taxon>
    </lineage>
</organism>
<name>A0A6G1H768_9PEZI</name>
<dbReference type="InterPro" id="IPR013097">
    <property type="entry name" value="Dabb"/>
</dbReference>
<dbReference type="PANTHER" id="PTHR33178">
    <property type="match status" value="1"/>
</dbReference>
<comment type="subunit">
    <text evidence="1">Homodimer.</text>
</comment>
<dbReference type="SUPFAM" id="SSF54909">
    <property type="entry name" value="Dimeric alpha+beta barrel"/>
    <property type="match status" value="1"/>
</dbReference>
<dbReference type="Pfam" id="PF07876">
    <property type="entry name" value="Dabb"/>
    <property type="match status" value="1"/>
</dbReference>
<accession>A0A6G1H768</accession>
<gene>
    <name evidence="3" type="ORF">K402DRAFT_391219</name>
</gene>
<dbReference type="PROSITE" id="PS51502">
    <property type="entry name" value="S_R_A_B_BARREL"/>
    <property type="match status" value="1"/>
</dbReference>
<protein>
    <recommendedName>
        <fullName evidence="2">Stress-response A/B barrel domain-containing protein</fullName>
    </recommendedName>
</protein>
<dbReference type="Proteomes" id="UP000800041">
    <property type="component" value="Unassembled WGS sequence"/>
</dbReference>
<evidence type="ECO:0000259" key="2">
    <source>
        <dbReference type="PROSITE" id="PS51502"/>
    </source>
</evidence>
<evidence type="ECO:0000313" key="4">
    <source>
        <dbReference type="Proteomes" id="UP000800041"/>
    </source>
</evidence>
<evidence type="ECO:0000256" key="1">
    <source>
        <dbReference type="ARBA" id="ARBA00011738"/>
    </source>
</evidence>
<evidence type="ECO:0000313" key="3">
    <source>
        <dbReference type="EMBL" id="KAF1989066.1"/>
    </source>
</evidence>
<reference evidence="3" key="1">
    <citation type="journal article" date="2020" name="Stud. Mycol.">
        <title>101 Dothideomycetes genomes: a test case for predicting lifestyles and emergence of pathogens.</title>
        <authorList>
            <person name="Haridas S."/>
            <person name="Albert R."/>
            <person name="Binder M."/>
            <person name="Bloem J."/>
            <person name="Labutti K."/>
            <person name="Salamov A."/>
            <person name="Andreopoulos B."/>
            <person name="Baker S."/>
            <person name="Barry K."/>
            <person name="Bills G."/>
            <person name="Bluhm B."/>
            <person name="Cannon C."/>
            <person name="Castanera R."/>
            <person name="Culley D."/>
            <person name="Daum C."/>
            <person name="Ezra D."/>
            <person name="Gonzalez J."/>
            <person name="Henrissat B."/>
            <person name="Kuo A."/>
            <person name="Liang C."/>
            <person name="Lipzen A."/>
            <person name="Lutzoni F."/>
            <person name="Magnuson J."/>
            <person name="Mondo S."/>
            <person name="Nolan M."/>
            <person name="Ohm R."/>
            <person name="Pangilinan J."/>
            <person name="Park H.-J."/>
            <person name="Ramirez L."/>
            <person name="Alfaro M."/>
            <person name="Sun H."/>
            <person name="Tritt A."/>
            <person name="Yoshinaga Y."/>
            <person name="Zwiers L.-H."/>
            <person name="Turgeon B."/>
            <person name="Goodwin S."/>
            <person name="Spatafora J."/>
            <person name="Crous P."/>
            <person name="Grigoriev I."/>
        </authorList>
    </citation>
    <scope>NUCLEOTIDE SEQUENCE</scope>
    <source>
        <strain evidence="3">CBS 113979</strain>
    </source>
</reference>
<dbReference type="InterPro" id="IPR044662">
    <property type="entry name" value="HS1/DABB1-like"/>
</dbReference>
<dbReference type="PANTHER" id="PTHR33178:SF10">
    <property type="entry name" value="STRESS-RESPONSE A_B BARREL DOMAIN-CONTAINING PROTEIN"/>
    <property type="match status" value="1"/>
</dbReference>
<feature type="domain" description="Stress-response A/B barrel" evidence="2">
    <location>
        <begin position="3"/>
        <end position="105"/>
    </location>
</feature>
<sequence>MAIVHIVTFEFKSKATDEQIAEVCKNMLALKDKCLDPSTQKPYLKSGIGGINNSPEGQSGGSTHVFVSEFENEADRKYYLEQDPVHLAFVKSLGDIMERVRVVDFTPGVF</sequence>
<keyword evidence="4" id="KW-1185">Reference proteome</keyword>
<dbReference type="InterPro" id="IPR011008">
    <property type="entry name" value="Dimeric_a/b-barrel"/>
</dbReference>
<dbReference type="SMART" id="SM00886">
    <property type="entry name" value="Dabb"/>
    <property type="match status" value="1"/>
</dbReference>